<evidence type="ECO:0000313" key="1">
    <source>
        <dbReference type="EMBL" id="AEF84413.1"/>
    </source>
</evidence>
<reference evidence="2" key="1">
    <citation type="submission" date="2009-12" db="EMBL/GenBank/DDBJ databases">
        <title>Complete sequence of Treponema primitia strain ZAS-2.</title>
        <authorList>
            <person name="Tetu S.G."/>
            <person name="Matson E."/>
            <person name="Ren Q."/>
            <person name="Seshadri R."/>
            <person name="Elbourne L."/>
            <person name="Hassan K.A."/>
            <person name="Durkin A."/>
            <person name="Radune D."/>
            <person name="Mohamoud Y."/>
            <person name="Shay R."/>
            <person name="Jin S."/>
            <person name="Zhang X."/>
            <person name="Lucey K."/>
            <person name="Ballor N.R."/>
            <person name="Ottesen E."/>
            <person name="Rosenthal R."/>
            <person name="Allen A."/>
            <person name="Leadbetter J.R."/>
            <person name="Paulsen I.T."/>
        </authorList>
    </citation>
    <scope>NUCLEOTIDE SEQUENCE [LARGE SCALE GENOMIC DNA]</scope>
    <source>
        <strain evidence="2">ATCC BAA-887 / DSM 12427 / ZAS-2</strain>
    </source>
</reference>
<name>F5YJY9_TREPZ</name>
<dbReference type="InterPro" id="IPR011204">
    <property type="entry name" value="Virulence_RhuM-like"/>
</dbReference>
<dbReference type="HOGENOM" id="CLU_048266_4_0_12"/>
<evidence type="ECO:0000313" key="2">
    <source>
        <dbReference type="Proteomes" id="UP000009223"/>
    </source>
</evidence>
<proteinExistence type="predicted"/>
<dbReference type="PANTHER" id="PTHR35810:SF1">
    <property type="entry name" value="CYTOPLASMIC PROTEIN"/>
    <property type="match status" value="1"/>
</dbReference>
<dbReference type="OrthoDB" id="9802752at2"/>
<dbReference type="Proteomes" id="UP000009223">
    <property type="component" value="Chromosome"/>
</dbReference>
<dbReference type="PANTHER" id="PTHR35810">
    <property type="entry name" value="CYTOPLASMIC PROTEIN-RELATED"/>
    <property type="match status" value="1"/>
</dbReference>
<dbReference type="STRING" id="545694.TREPR_0701"/>
<sequence>MKPNTPANEIILYQPDSAVKLEVRLEDETVWLNRRQIADLFERDIKTIGKHINNALNEELANFSVVANFATTAADGKIYQVEYYNLDMILSVGYRVKSQRGIQFRIWANRVLKEYLLKGYSVNQRFERIEQQVSDTKRRLTRTEEKIDFFSKFASQTSIYFTDLRWGFDQKSPKVYIIVIYYSKRPV</sequence>
<keyword evidence="2" id="KW-1185">Reference proteome</keyword>
<dbReference type="Pfam" id="PF13310">
    <property type="entry name" value="Virulence_RhuM"/>
    <property type="match status" value="1"/>
</dbReference>
<dbReference type="EMBL" id="CP001843">
    <property type="protein sequence ID" value="AEF84413.1"/>
    <property type="molecule type" value="Genomic_DNA"/>
</dbReference>
<gene>
    <name evidence="1" type="ordered locus">TREPR_0701</name>
</gene>
<dbReference type="eggNOG" id="COG3943">
    <property type="taxonomic scope" value="Bacteria"/>
</dbReference>
<protein>
    <submittedName>
        <fullName evidence="1">Death-on-curing family protein</fullName>
    </submittedName>
</protein>
<dbReference type="AlphaFoldDB" id="F5YJY9"/>
<reference evidence="1 2" key="2">
    <citation type="journal article" date="2011" name="ISME J.">
        <title>RNA-seq reveals cooperative metabolic interactions between two termite-gut spirochete species in co-culture.</title>
        <authorList>
            <person name="Rosenthal A.Z."/>
            <person name="Matson E.G."/>
            <person name="Eldar A."/>
            <person name="Leadbetter J.R."/>
        </authorList>
    </citation>
    <scope>NUCLEOTIDE SEQUENCE [LARGE SCALE GENOMIC DNA]</scope>
    <source>
        <strain evidence="2">ATCC BAA-887 / DSM 12427 / ZAS-2</strain>
    </source>
</reference>
<dbReference type="KEGG" id="tpi:TREPR_0701"/>
<organism evidence="1 2">
    <name type="scientific">Treponema primitia (strain ATCC BAA-887 / DSM 12427 / ZAS-2)</name>
    <dbReference type="NCBI Taxonomy" id="545694"/>
    <lineage>
        <taxon>Bacteria</taxon>
        <taxon>Pseudomonadati</taxon>
        <taxon>Spirochaetota</taxon>
        <taxon>Spirochaetia</taxon>
        <taxon>Spirochaetales</taxon>
        <taxon>Treponemataceae</taxon>
        <taxon>Treponema</taxon>
    </lineage>
</organism>
<accession>F5YJY9</accession>
<dbReference type="RefSeq" id="WP_015709331.1">
    <property type="nucleotide sequence ID" value="NC_015578.1"/>
</dbReference>